<feature type="domain" description="GST C-terminal" evidence="4">
    <location>
        <begin position="193"/>
        <end position="318"/>
    </location>
</feature>
<evidence type="ECO:0000259" key="4">
    <source>
        <dbReference type="PROSITE" id="PS50405"/>
    </source>
</evidence>
<feature type="site" description="Lowers pKa of active site Cys" evidence="3">
    <location>
        <position position="274"/>
    </location>
</feature>
<dbReference type="PIRSF" id="PIRSF015753">
    <property type="entry name" value="GST"/>
    <property type="match status" value="1"/>
</dbReference>
<dbReference type="SUPFAM" id="SSF52833">
    <property type="entry name" value="Thioredoxin-like"/>
    <property type="match status" value="1"/>
</dbReference>
<dbReference type="Pfam" id="PF13410">
    <property type="entry name" value="GST_C_2"/>
    <property type="match status" value="1"/>
</dbReference>
<organism evidence="5">
    <name type="scientific">Ostreococcus mediterraneus</name>
    <dbReference type="NCBI Taxonomy" id="1486918"/>
    <lineage>
        <taxon>Eukaryota</taxon>
        <taxon>Viridiplantae</taxon>
        <taxon>Chlorophyta</taxon>
        <taxon>Mamiellophyceae</taxon>
        <taxon>Mamiellales</taxon>
        <taxon>Bathycoccaceae</taxon>
        <taxon>Ostreococcus</taxon>
    </lineage>
</organism>
<dbReference type="InterPro" id="IPR040079">
    <property type="entry name" value="Glutathione_S-Trfase"/>
</dbReference>
<dbReference type="GO" id="GO:0004364">
    <property type="term" value="F:glutathione transferase activity"/>
    <property type="evidence" value="ECO:0007669"/>
    <property type="project" value="InterPro"/>
</dbReference>
<dbReference type="Pfam" id="PF13409">
    <property type="entry name" value="GST_N_2"/>
    <property type="match status" value="1"/>
</dbReference>
<dbReference type="SFLD" id="SFLDG01206">
    <property type="entry name" value="Xi.1"/>
    <property type="match status" value="1"/>
</dbReference>
<dbReference type="Gene3D" id="3.40.30.10">
    <property type="entry name" value="Glutaredoxin"/>
    <property type="match status" value="1"/>
</dbReference>
<dbReference type="SUPFAM" id="SSF47616">
    <property type="entry name" value="GST C-terminal domain-like"/>
    <property type="match status" value="1"/>
</dbReference>
<dbReference type="SFLD" id="SFLDG01148">
    <property type="entry name" value="Xi_(cytGST)"/>
    <property type="match status" value="1"/>
</dbReference>
<evidence type="ECO:0000256" key="1">
    <source>
        <dbReference type="PIRSR" id="PIRSR015753-1"/>
    </source>
</evidence>
<proteinExistence type="predicted"/>
<evidence type="ECO:0000313" key="5">
    <source>
        <dbReference type="EMBL" id="CAD8588178.1"/>
    </source>
</evidence>
<sequence length="353" mass="39188">MPSDDVIKLSAASAVADVSATGAFARKQSTFLNVFAEEGAYAPEAGRYELNVSLACPWACRVLAVLKLKGLEHVFDVHVTHPVWARTKPDDADDTHCGWVFVVADETSTVTGPSGKGEYAVDAACSSSGSAGVKTIRALYDMVGAPPEQRFTVPLIWDRKTQTIVNNESSVLVRELNSKFNHLATNPGLDLYPEHLRATIDEINDWVYHGINNGVYKCGFAISQSAYDQAVEELFKALDRCDVLLSQRRYIAGDVLTEADVRLFQTLIRFDQVYVVYFKTNKKFIHQYEHLSGYVRELYQMDAMRVGVVDMSHIKTHYFASHPVLNAHGIIPCGPDVDLFAPHGRDGAYPRNL</sequence>
<dbReference type="SFLD" id="SFLDS00019">
    <property type="entry name" value="Glutathione_Transferase_(cytos"/>
    <property type="match status" value="1"/>
</dbReference>
<dbReference type="InterPro" id="IPR047047">
    <property type="entry name" value="GST_Omega-like_C"/>
</dbReference>
<gene>
    <name evidence="5" type="ORF">OMED0929_LOCUS6827</name>
</gene>
<dbReference type="InterPro" id="IPR036282">
    <property type="entry name" value="Glutathione-S-Trfase_C_sf"/>
</dbReference>
<reference evidence="5" key="1">
    <citation type="submission" date="2021-01" db="EMBL/GenBank/DDBJ databases">
        <authorList>
            <person name="Corre E."/>
            <person name="Pelletier E."/>
            <person name="Niang G."/>
            <person name="Scheremetjew M."/>
            <person name="Finn R."/>
            <person name="Kale V."/>
            <person name="Holt S."/>
            <person name="Cochrane G."/>
            <person name="Meng A."/>
            <person name="Brown T."/>
            <person name="Cohen L."/>
        </authorList>
    </citation>
    <scope>NUCLEOTIDE SEQUENCE</scope>
    <source>
        <strain evidence="5">Clade-D-RCC2572</strain>
    </source>
</reference>
<dbReference type="AlphaFoldDB" id="A0A7S0KP76"/>
<dbReference type="CDD" id="cd03190">
    <property type="entry name" value="GST_C_Omega_like"/>
    <property type="match status" value="1"/>
</dbReference>
<dbReference type="Gene3D" id="1.20.1050.10">
    <property type="match status" value="1"/>
</dbReference>
<feature type="binding site" evidence="2">
    <location>
        <position position="99"/>
    </location>
    <ligand>
        <name>glutathione</name>
        <dbReference type="ChEBI" id="CHEBI:57925"/>
    </ligand>
</feature>
<dbReference type="EMBL" id="HBEW01008082">
    <property type="protein sequence ID" value="CAD8588178.1"/>
    <property type="molecule type" value="Transcribed_RNA"/>
</dbReference>
<evidence type="ECO:0000256" key="2">
    <source>
        <dbReference type="PIRSR" id="PIRSR015753-2"/>
    </source>
</evidence>
<dbReference type="PROSITE" id="PS50405">
    <property type="entry name" value="GST_CTER"/>
    <property type="match status" value="1"/>
</dbReference>
<name>A0A7S0KP76_9CHLO</name>
<dbReference type="PANTHER" id="PTHR32419:SF6">
    <property type="entry name" value="GLUTATHIONE S-TRANSFERASE OMEGA-LIKE 1-RELATED"/>
    <property type="match status" value="1"/>
</dbReference>
<feature type="site" description="Lowers pKa of active site Cys" evidence="3">
    <location>
        <position position="318"/>
    </location>
</feature>
<feature type="binding site" evidence="2">
    <location>
        <begin position="150"/>
        <end position="153"/>
    </location>
    <ligand>
        <name>glutathione</name>
        <dbReference type="ChEBI" id="CHEBI:57925"/>
    </ligand>
</feature>
<dbReference type="GO" id="GO:0005737">
    <property type="term" value="C:cytoplasm"/>
    <property type="evidence" value="ECO:0007669"/>
    <property type="project" value="TreeGrafter"/>
</dbReference>
<accession>A0A7S0KP76</accession>
<feature type="binding site" evidence="2">
    <location>
        <begin position="168"/>
        <end position="169"/>
    </location>
    <ligand>
        <name>glutathione</name>
        <dbReference type="ChEBI" id="CHEBI:57925"/>
    </ligand>
</feature>
<dbReference type="InterPro" id="IPR010987">
    <property type="entry name" value="Glutathione-S-Trfase_C-like"/>
</dbReference>
<dbReference type="InterPro" id="IPR016639">
    <property type="entry name" value="GST_Omega/GSH"/>
</dbReference>
<protein>
    <recommendedName>
        <fullName evidence="4">GST C-terminal domain-containing protein</fullName>
    </recommendedName>
</protein>
<evidence type="ECO:0000256" key="3">
    <source>
        <dbReference type="PIRSR" id="PIRSR015753-3"/>
    </source>
</evidence>
<feature type="active site" description="Proton donor/acceptor" evidence="1">
    <location>
        <position position="216"/>
    </location>
</feature>
<dbReference type="InterPro" id="IPR036249">
    <property type="entry name" value="Thioredoxin-like_sf"/>
</dbReference>
<feature type="active site" description="Nucleophile" evidence="1">
    <location>
        <position position="56"/>
    </location>
</feature>
<dbReference type="InterPro" id="IPR004045">
    <property type="entry name" value="Glutathione_S-Trfase_N"/>
</dbReference>
<dbReference type="PANTHER" id="PTHR32419">
    <property type="entry name" value="GLUTATHIONYL-HYDROQUINONE REDUCTASE"/>
    <property type="match status" value="1"/>
</dbReference>